<feature type="transmembrane region" description="Helical" evidence="2">
    <location>
        <begin position="20"/>
        <end position="37"/>
    </location>
</feature>
<reference evidence="4" key="1">
    <citation type="submission" date="2016-10" db="EMBL/GenBank/DDBJ databases">
        <authorList>
            <person name="Varghese N."/>
            <person name="Submissions S."/>
        </authorList>
    </citation>
    <scope>NUCLEOTIDE SEQUENCE [LARGE SCALE GENOMIC DNA]</scope>
    <source>
        <strain evidence="4">S9</strain>
    </source>
</reference>
<sequence>MSREIDEKDPRFKVANREALIGVGLVILNFLWWYGFAYGLGSRPVEEYTYVLGMPAWFFYSCVAGFIVMAVLVAVVVKSFFKDMPFDDPEPDKTGKDGAEEDAE</sequence>
<gene>
    <name evidence="3" type="ORF">SAMN05518684_11588</name>
</gene>
<feature type="compositionally biased region" description="Basic and acidic residues" evidence="1">
    <location>
        <begin position="83"/>
        <end position="98"/>
    </location>
</feature>
<dbReference type="Proteomes" id="UP000198571">
    <property type="component" value="Unassembled WGS sequence"/>
</dbReference>
<feature type="region of interest" description="Disordered" evidence="1">
    <location>
        <begin position="83"/>
        <end position="104"/>
    </location>
</feature>
<protein>
    <submittedName>
        <fullName evidence="3">Uncharacterized membrane protein YhdT</fullName>
    </submittedName>
</protein>
<evidence type="ECO:0000256" key="1">
    <source>
        <dbReference type="SAM" id="MobiDB-lite"/>
    </source>
</evidence>
<keyword evidence="2" id="KW-0812">Transmembrane</keyword>
<evidence type="ECO:0000313" key="4">
    <source>
        <dbReference type="Proteomes" id="UP000198571"/>
    </source>
</evidence>
<dbReference type="InterPro" id="IPR010398">
    <property type="entry name" value="DUF997"/>
</dbReference>
<dbReference type="EMBL" id="FOGT01000015">
    <property type="protein sequence ID" value="SES30838.1"/>
    <property type="molecule type" value="Genomic_DNA"/>
</dbReference>
<accession>A0A1H9WAA2</accession>
<proteinExistence type="predicted"/>
<evidence type="ECO:0000256" key="2">
    <source>
        <dbReference type="SAM" id="Phobius"/>
    </source>
</evidence>
<dbReference type="STRING" id="1601833.SAMN05518684_11588"/>
<organism evidence="3 4">
    <name type="scientific">Salipaludibacillus aurantiacus</name>
    <dbReference type="NCBI Taxonomy" id="1601833"/>
    <lineage>
        <taxon>Bacteria</taxon>
        <taxon>Bacillati</taxon>
        <taxon>Bacillota</taxon>
        <taxon>Bacilli</taxon>
        <taxon>Bacillales</taxon>
        <taxon>Bacillaceae</taxon>
    </lineage>
</organism>
<dbReference type="Pfam" id="PF06196">
    <property type="entry name" value="DUF997"/>
    <property type="match status" value="1"/>
</dbReference>
<dbReference type="PANTHER" id="PTHR39174">
    <property type="entry name" value="INNER MEMBRANE PROTEIN-RELATED"/>
    <property type="match status" value="1"/>
</dbReference>
<evidence type="ECO:0000313" key="3">
    <source>
        <dbReference type="EMBL" id="SES30838.1"/>
    </source>
</evidence>
<dbReference type="AlphaFoldDB" id="A0A1H9WAA2"/>
<keyword evidence="2" id="KW-1133">Transmembrane helix</keyword>
<dbReference type="RefSeq" id="WP_177174393.1">
    <property type="nucleotide sequence ID" value="NZ_FOGT01000015.1"/>
</dbReference>
<dbReference type="PANTHER" id="PTHR39174:SF1">
    <property type="entry name" value="INNER MEMBRANE PROTEIN"/>
    <property type="match status" value="1"/>
</dbReference>
<keyword evidence="4" id="KW-1185">Reference proteome</keyword>
<feature type="transmembrane region" description="Helical" evidence="2">
    <location>
        <begin position="57"/>
        <end position="77"/>
    </location>
</feature>
<name>A0A1H9WAA2_9BACI</name>
<keyword evidence="2" id="KW-0472">Membrane</keyword>